<dbReference type="AlphaFoldDB" id="A0ABD2BZZ2"/>
<protein>
    <submittedName>
        <fullName evidence="1">Uncharacterized protein</fullName>
    </submittedName>
</protein>
<keyword evidence="2" id="KW-1185">Reference proteome</keyword>
<evidence type="ECO:0000313" key="2">
    <source>
        <dbReference type="Proteomes" id="UP001607303"/>
    </source>
</evidence>
<reference evidence="1 2" key="1">
    <citation type="journal article" date="2024" name="Ann. Entomol. Soc. Am.">
        <title>Genomic analyses of the southern and eastern yellowjacket wasps (Hymenoptera: Vespidae) reveal evolutionary signatures of social life.</title>
        <authorList>
            <person name="Catto M.A."/>
            <person name="Caine P.B."/>
            <person name="Orr S.E."/>
            <person name="Hunt B.G."/>
            <person name="Goodisman M.A.D."/>
        </authorList>
    </citation>
    <scope>NUCLEOTIDE SEQUENCE [LARGE SCALE GENOMIC DNA]</scope>
    <source>
        <strain evidence="1">232</strain>
        <tissue evidence="1">Head and thorax</tissue>
    </source>
</reference>
<evidence type="ECO:0000313" key="1">
    <source>
        <dbReference type="EMBL" id="KAL2738319.1"/>
    </source>
</evidence>
<name>A0ABD2BZZ2_VESMC</name>
<dbReference type="Proteomes" id="UP001607303">
    <property type="component" value="Unassembled WGS sequence"/>
</dbReference>
<gene>
    <name evidence="1" type="ORF">V1477_011678</name>
</gene>
<proteinExistence type="predicted"/>
<dbReference type="EMBL" id="JAYRBN010000063">
    <property type="protein sequence ID" value="KAL2738319.1"/>
    <property type="molecule type" value="Genomic_DNA"/>
</dbReference>
<accession>A0ABD2BZZ2</accession>
<comment type="caution">
    <text evidence="1">The sequence shown here is derived from an EMBL/GenBank/DDBJ whole genome shotgun (WGS) entry which is preliminary data.</text>
</comment>
<organism evidence="1 2">
    <name type="scientific">Vespula maculifrons</name>
    <name type="common">Eastern yellow jacket</name>
    <name type="synonym">Wasp</name>
    <dbReference type="NCBI Taxonomy" id="7453"/>
    <lineage>
        <taxon>Eukaryota</taxon>
        <taxon>Metazoa</taxon>
        <taxon>Ecdysozoa</taxon>
        <taxon>Arthropoda</taxon>
        <taxon>Hexapoda</taxon>
        <taxon>Insecta</taxon>
        <taxon>Pterygota</taxon>
        <taxon>Neoptera</taxon>
        <taxon>Endopterygota</taxon>
        <taxon>Hymenoptera</taxon>
        <taxon>Apocrita</taxon>
        <taxon>Aculeata</taxon>
        <taxon>Vespoidea</taxon>
        <taxon>Vespidae</taxon>
        <taxon>Vespinae</taxon>
        <taxon>Vespula</taxon>
    </lineage>
</organism>
<sequence length="121" mass="13789">MLDLAENGKNAETLNNEKKLLASLPRYDPSSPTDWQTSHLMPALKTSLSFVFFYVKSIFSEVPLTSMYLETNSKLDPIRFTIVKGFNKIDESTTSLFRKYRHKSTAGESSTYTFDTYLLVA</sequence>